<keyword evidence="2" id="KW-1185">Reference proteome</keyword>
<dbReference type="AlphaFoldDB" id="A0A8J5EEU5"/>
<evidence type="ECO:0000313" key="1">
    <source>
        <dbReference type="EMBL" id="KAG6474784.1"/>
    </source>
</evidence>
<comment type="caution">
    <text evidence="1">The sequence shown here is derived from an EMBL/GenBank/DDBJ whole genome shotgun (WGS) entry which is preliminary data.</text>
</comment>
<gene>
    <name evidence="1" type="ORF">ZIOFF_068726</name>
</gene>
<reference evidence="1 2" key="1">
    <citation type="submission" date="2020-08" db="EMBL/GenBank/DDBJ databases">
        <title>Plant Genome Project.</title>
        <authorList>
            <person name="Zhang R.-G."/>
        </authorList>
    </citation>
    <scope>NUCLEOTIDE SEQUENCE [LARGE SCALE GENOMIC DNA]</scope>
    <source>
        <tissue evidence="1">Rhizome</tissue>
    </source>
</reference>
<dbReference type="EMBL" id="JACMSC010000019">
    <property type="protein sequence ID" value="KAG6474784.1"/>
    <property type="molecule type" value="Genomic_DNA"/>
</dbReference>
<evidence type="ECO:0000313" key="2">
    <source>
        <dbReference type="Proteomes" id="UP000734854"/>
    </source>
</evidence>
<proteinExistence type="predicted"/>
<sequence length="155" mass="16416">MVGACKNVTRTAFEPNARHRPPVPLIGACAPGLSSTWLVLGKMSTRTAPLNQMPGAGRPRCHRHAPAGLSPHGWCLAKCHPNALSNASTGPPRGRFIGACAHGLSSAWLVLGKMSTRTPFEPNAWHRAPCRSIGACARRLSSAWLVLGKMSPNAL</sequence>
<protein>
    <submittedName>
        <fullName evidence="1">Uncharacterized protein</fullName>
    </submittedName>
</protein>
<dbReference type="Proteomes" id="UP000734854">
    <property type="component" value="Unassembled WGS sequence"/>
</dbReference>
<organism evidence="1 2">
    <name type="scientific">Zingiber officinale</name>
    <name type="common">Ginger</name>
    <name type="synonym">Amomum zingiber</name>
    <dbReference type="NCBI Taxonomy" id="94328"/>
    <lineage>
        <taxon>Eukaryota</taxon>
        <taxon>Viridiplantae</taxon>
        <taxon>Streptophyta</taxon>
        <taxon>Embryophyta</taxon>
        <taxon>Tracheophyta</taxon>
        <taxon>Spermatophyta</taxon>
        <taxon>Magnoliopsida</taxon>
        <taxon>Liliopsida</taxon>
        <taxon>Zingiberales</taxon>
        <taxon>Zingiberaceae</taxon>
        <taxon>Zingiber</taxon>
    </lineage>
</organism>
<name>A0A8J5EEU5_ZINOF</name>
<accession>A0A8J5EEU5</accession>